<evidence type="ECO:0000313" key="4">
    <source>
        <dbReference type="WormBase" id="R10D12.11"/>
    </source>
</evidence>
<dbReference type="EMBL" id="BX284605">
    <property type="protein sequence ID" value="CAB03254.2"/>
    <property type="molecule type" value="Genomic_DNA"/>
</dbReference>
<keyword evidence="1" id="KW-0812">Transmembrane</keyword>
<evidence type="ECO:0000313" key="2">
    <source>
        <dbReference type="EMBL" id="CAB03254.2"/>
    </source>
</evidence>
<dbReference type="UCSC" id="R10D12.11">
    <property type="organism name" value="c. elegans"/>
</dbReference>
<dbReference type="RefSeq" id="NP_506466.2">
    <property type="nucleotide sequence ID" value="NM_074065.2"/>
</dbReference>
<dbReference type="AlphaFoldDB" id="O17997"/>
<dbReference type="eggNOG" id="ENOG502TH1K">
    <property type="taxonomic scope" value="Eukaryota"/>
</dbReference>
<accession>O17997</accession>
<dbReference type="PhylomeDB" id="O17997"/>
<dbReference type="AGR" id="WB:WBGene00011192"/>
<proteinExistence type="predicted"/>
<feature type="transmembrane region" description="Helical" evidence="1">
    <location>
        <begin position="272"/>
        <end position="291"/>
    </location>
</feature>
<feature type="transmembrane region" description="Helical" evidence="1">
    <location>
        <begin position="131"/>
        <end position="150"/>
    </location>
</feature>
<dbReference type="CTD" id="187767"/>
<dbReference type="FunCoup" id="O17997">
    <property type="interactions" value="833"/>
</dbReference>
<evidence type="ECO:0000313" key="3">
    <source>
        <dbReference type="Proteomes" id="UP000001940"/>
    </source>
</evidence>
<keyword evidence="1" id="KW-1133">Transmembrane helix</keyword>
<organism evidence="2 3">
    <name type="scientific">Caenorhabditis elegans</name>
    <dbReference type="NCBI Taxonomy" id="6239"/>
    <lineage>
        <taxon>Eukaryota</taxon>
        <taxon>Metazoa</taxon>
        <taxon>Ecdysozoa</taxon>
        <taxon>Nematoda</taxon>
        <taxon>Chromadorea</taxon>
        <taxon>Rhabditida</taxon>
        <taxon>Rhabditina</taxon>
        <taxon>Rhabditomorpha</taxon>
        <taxon>Rhabditoidea</taxon>
        <taxon>Rhabditidae</taxon>
        <taxon>Peloderinae</taxon>
        <taxon>Caenorhabditis</taxon>
    </lineage>
</organism>
<keyword evidence="1" id="KW-0472">Membrane</keyword>
<feature type="transmembrane region" description="Helical" evidence="1">
    <location>
        <begin position="6"/>
        <end position="31"/>
    </location>
</feature>
<keyword evidence="3" id="KW-1185">Reference proteome</keyword>
<protein>
    <submittedName>
        <fullName evidence="2">Serpentine Receptor, class H</fullName>
    </submittedName>
</protein>
<dbReference type="SUPFAM" id="SSF81321">
    <property type="entry name" value="Family A G protein-coupled receptor-like"/>
    <property type="match status" value="1"/>
</dbReference>
<dbReference type="OMA" id="LIAPRFY"/>
<dbReference type="InterPro" id="IPR019422">
    <property type="entry name" value="7TM_GPCR_serpentine_rcpt_Srh"/>
</dbReference>
<sequence length="318" mass="36664">MQDGIPGYVIVLHSCTAISVPVNLLAIFCITTQSSNTMKQYKWYLLNVQIWIFLTDIILFALIAPRFYFPLIAGTMHGIFFHIGVPYDVQTIIGFGTGVGMLSACIQTIQYRHSKIVPPNSILARSSRIKAFLNFVRYFLFCQVSLPAVITEPRNQIEAKMRVAEKYQFYPDFFFDPKVYLLQETPFFVFVPGSVVIFYVFIELSFYILQSFHQLNKTNSHMSERTKMLQKKYFICICVQVLIPFLFCIFPIGFLCFAIVSGYHVQVWNDMAVIMFGLHGTVATLVMLPLYQPYRNFCKSLLCCAFRPFSRVQSLTVM</sequence>
<name>O17997_CAEEL</name>
<dbReference type="PIR" id="T24123">
    <property type="entry name" value="T24123"/>
</dbReference>
<dbReference type="Proteomes" id="UP000001940">
    <property type="component" value="Chromosome V"/>
</dbReference>
<dbReference type="KEGG" id="cel:CELE_R10D12.11"/>
<feature type="transmembrane region" description="Helical" evidence="1">
    <location>
        <begin position="89"/>
        <end position="110"/>
    </location>
</feature>
<dbReference type="GeneID" id="187767"/>
<gene>
    <name evidence="2 4" type="primary">srh-24</name>
    <name evidence="2" type="ORF">CELE_R10D12.11</name>
    <name evidence="4" type="ORF">R10D12.11</name>
</gene>
<dbReference type="HOGENOM" id="CLU_042960_1_0_1"/>
<evidence type="ECO:0000256" key="1">
    <source>
        <dbReference type="SAM" id="Phobius"/>
    </source>
</evidence>
<reference evidence="2 3" key="1">
    <citation type="journal article" date="1998" name="Science">
        <title>Genome sequence of the nematode C. elegans: a platform for investigating biology.</title>
        <authorList>
            <consortium name="The C. elegans sequencing consortium"/>
            <person name="Sulson J.E."/>
            <person name="Waterston R."/>
        </authorList>
    </citation>
    <scope>NUCLEOTIDE SEQUENCE [LARGE SCALE GENOMIC DNA]</scope>
    <source>
        <strain evidence="2 3">Bristol N2</strain>
    </source>
</reference>
<dbReference type="PaxDb" id="6239-R10D12.11"/>
<dbReference type="InParanoid" id="O17997"/>
<feature type="transmembrane region" description="Helical" evidence="1">
    <location>
        <begin position="233"/>
        <end position="260"/>
    </location>
</feature>
<feature type="transmembrane region" description="Helical" evidence="1">
    <location>
        <begin position="43"/>
        <end position="69"/>
    </location>
</feature>
<feature type="transmembrane region" description="Helical" evidence="1">
    <location>
        <begin position="187"/>
        <end position="212"/>
    </location>
</feature>
<dbReference type="PANTHER" id="PTHR46891">
    <property type="entry name" value="SERPENTINE RECEPTOR, CLASS H-RELATED"/>
    <property type="match status" value="1"/>
</dbReference>
<keyword evidence="2" id="KW-0675">Receptor</keyword>
<dbReference type="Pfam" id="PF10318">
    <property type="entry name" value="7TM_GPCR_Srh"/>
    <property type="match status" value="1"/>
</dbReference>
<dbReference type="OrthoDB" id="5805335at2759"/>
<dbReference type="WormBase" id="R10D12.11">
    <property type="protein sequence ID" value="CE38095"/>
    <property type="gene ID" value="WBGene00011192"/>
    <property type="gene designation" value="srh-24"/>
</dbReference>